<evidence type="ECO:0000256" key="4">
    <source>
        <dbReference type="ARBA" id="ARBA00023136"/>
    </source>
</evidence>
<dbReference type="GO" id="GO:0016020">
    <property type="term" value="C:membrane"/>
    <property type="evidence" value="ECO:0007669"/>
    <property type="project" value="UniProtKB-SubCell"/>
</dbReference>
<accession>A0A0M9VWQ5</accession>
<feature type="transmembrane region" description="Helical" evidence="6">
    <location>
        <begin position="139"/>
        <end position="157"/>
    </location>
</feature>
<dbReference type="InterPro" id="IPR052337">
    <property type="entry name" value="SAT4-like"/>
</dbReference>
<proteinExistence type="inferred from homology"/>
<evidence type="ECO:0000256" key="5">
    <source>
        <dbReference type="ARBA" id="ARBA00038359"/>
    </source>
</evidence>
<keyword evidence="3 6" id="KW-1133">Transmembrane helix</keyword>
<evidence type="ECO:0000313" key="8">
    <source>
        <dbReference type="EMBL" id="KOS22335.1"/>
    </source>
</evidence>
<keyword evidence="2 6" id="KW-0812">Transmembrane</keyword>
<dbReference type="EMBL" id="LGSR01000006">
    <property type="protein sequence ID" value="KOS22335.1"/>
    <property type="molecule type" value="Genomic_DNA"/>
</dbReference>
<keyword evidence="9" id="KW-1185">Reference proteome</keyword>
<dbReference type="InterPro" id="IPR049326">
    <property type="entry name" value="Rhodopsin_dom_fungi"/>
</dbReference>
<evidence type="ECO:0000259" key="7">
    <source>
        <dbReference type="Pfam" id="PF20684"/>
    </source>
</evidence>
<evidence type="ECO:0000256" key="1">
    <source>
        <dbReference type="ARBA" id="ARBA00004141"/>
    </source>
</evidence>
<comment type="subcellular location">
    <subcellularLocation>
        <location evidence="1">Membrane</location>
        <topology evidence="1">Multi-pass membrane protein</topology>
    </subcellularLocation>
</comment>
<evidence type="ECO:0000256" key="6">
    <source>
        <dbReference type="SAM" id="Phobius"/>
    </source>
</evidence>
<evidence type="ECO:0000313" key="9">
    <source>
        <dbReference type="Proteomes" id="UP000053831"/>
    </source>
</evidence>
<feature type="domain" description="Rhodopsin" evidence="7">
    <location>
        <begin position="46"/>
        <end position="163"/>
    </location>
</feature>
<reference evidence="8 9" key="1">
    <citation type="submission" date="2015-07" db="EMBL/GenBank/DDBJ databases">
        <title>The genome of the fungus Escovopsis weberi, a specialized disease agent of ant agriculture.</title>
        <authorList>
            <person name="de Man T.J."/>
            <person name="Stajich J.E."/>
            <person name="Kubicek C.P."/>
            <person name="Chenthamara K."/>
            <person name="Atanasova L."/>
            <person name="Druzhinina I.S."/>
            <person name="Birnbaum S."/>
            <person name="Barribeau S.M."/>
            <person name="Teiling C."/>
            <person name="Suen G."/>
            <person name="Currie C."/>
            <person name="Gerardo N.M."/>
        </authorList>
    </citation>
    <scope>NUCLEOTIDE SEQUENCE [LARGE SCALE GENOMIC DNA]</scope>
</reference>
<comment type="similarity">
    <text evidence="5">Belongs to the SAT4 family.</text>
</comment>
<dbReference type="AlphaFoldDB" id="A0A0M9VWQ5"/>
<dbReference type="Pfam" id="PF20684">
    <property type="entry name" value="Fung_rhodopsin"/>
    <property type="match status" value="1"/>
</dbReference>
<feature type="transmembrane region" description="Helical" evidence="6">
    <location>
        <begin position="194"/>
        <end position="215"/>
    </location>
</feature>
<organism evidence="8 9">
    <name type="scientific">Escovopsis weberi</name>
    <dbReference type="NCBI Taxonomy" id="150374"/>
    <lineage>
        <taxon>Eukaryota</taxon>
        <taxon>Fungi</taxon>
        <taxon>Dikarya</taxon>
        <taxon>Ascomycota</taxon>
        <taxon>Pezizomycotina</taxon>
        <taxon>Sordariomycetes</taxon>
        <taxon>Hypocreomycetidae</taxon>
        <taxon>Hypocreales</taxon>
        <taxon>Hypocreaceae</taxon>
        <taxon>Escovopsis</taxon>
    </lineage>
</organism>
<dbReference type="PANTHER" id="PTHR33048">
    <property type="entry name" value="PTH11-LIKE INTEGRAL MEMBRANE PROTEIN (AFU_ORTHOLOGUE AFUA_5G11245)"/>
    <property type="match status" value="1"/>
</dbReference>
<keyword evidence="4 6" id="KW-0472">Membrane</keyword>
<gene>
    <name evidence="8" type="ORF">ESCO_001594</name>
</gene>
<sequence>MSPQGTPRGRTPDAASAEAASIADRTLLIQTVAFVGSVVPVFFVFLRILGRRMRELRLGPDDYLILAALIPQCFYLAFMSSYSTRYGYGVHIWDAPPLAMLALAQTVFVAEIGYALVFTLTKLSMFAIFYRTIGSRPHALPFIQVLICLVLVSITVLQCVPPRAWAFGVSTVKLYFIRSMDSKGDDPTYNLVPLGVWMMADTGFSLICANWPFFIPALDKL</sequence>
<evidence type="ECO:0000256" key="3">
    <source>
        <dbReference type="ARBA" id="ARBA00022989"/>
    </source>
</evidence>
<dbReference type="STRING" id="150374.A0A0M9VWQ5"/>
<feature type="transmembrane region" description="Helical" evidence="6">
    <location>
        <begin position="98"/>
        <end position="118"/>
    </location>
</feature>
<name>A0A0M9VWQ5_ESCWE</name>
<dbReference type="OrthoDB" id="5417844at2759"/>
<dbReference type="Proteomes" id="UP000053831">
    <property type="component" value="Unassembled WGS sequence"/>
</dbReference>
<dbReference type="PANTHER" id="PTHR33048:SF47">
    <property type="entry name" value="INTEGRAL MEMBRANE PROTEIN-RELATED"/>
    <property type="match status" value="1"/>
</dbReference>
<protein>
    <recommendedName>
        <fullName evidence="7">Rhodopsin domain-containing protein</fullName>
    </recommendedName>
</protein>
<feature type="transmembrane region" description="Helical" evidence="6">
    <location>
        <begin position="27"/>
        <end position="49"/>
    </location>
</feature>
<comment type="caution">
    <text evidence="8">The sequence shown here is derived from an EMBL/GenBank/DDBJ whole genome shotgun (WGS) entry which is preliminary data.</text>
</comment>
<feature type="transmembrane region" description="Helical" evidence="6">
    <location>
        <begin position="61"/>
        <end position="78"/>
    </location>
</feature>
<evidence type="ECO:0000256" key="2">
    <source>
        <dbReference type="ARBA" id="ARBA00022692"/>
    </source>
</evidence>